<proteinExistence type="predicted"/>
<name>A0A1M6F400_9VIBR</name>
<gene>
    <name evidence="2" type="ORF">VA7868_04574</name>
</gene>
<dbReference type="PROSITE" id="PS51257">
    <property type="entry name" value="PROKAR_LIPOPROTEIN"/>
    <property type="match status" value="1"/>
</dbReference>
<dbReference type="RefSeq" id="WP_073606155.1">
    <property type="nucleotide sequence ID" value="NZ_FQXZ01000060.1"/>
</dbReference>
<evidence type="ECO:0000313" key="2">
    <source>
        <dbReference type="EMBL" id="SHI92386.1"/>
    </source>
</evidence>
<evidence type="ECO:0008006" key="4">
    <source>
        <dbReference type="Google" id="ProtNLM"/>
    </source>
</evidence>
<dbReference type="AlphaFoldDB" id="A0A1M6F400"/>
<dbReference type="EMBL" id="FQXZ01000060">
    <property type="protein sequence ID" value="SHI92386.1"/>
    <property type="molecule type" value="Genomic_DNA"/>
</dbReference>
<keyword evidence="3" id="KW-1185">Reference proteome</keyword>
<feature type="signal peptide" evidence="1">
    <location>
        <begin position="1"/>
        <end position="19"/>
    </location>
</feature>
<evidence type="ECO:0000256" key="1">
    <source>
        <dbReference type="SAM" id="SignalP"/>
    </source>
</evidence>
<sequence length="113" mass="12606">MRLCKVLFVCSVFSLTACASSSFEASLAAYGKRLDECSDIAKSNTKPFPVTPWFSQLNLQQKKNVVLFISLDNRNACSKAEKETLKKASASVSEEKRNALLALIQETDYQQYV</sequence>
<protein>
    <recommendedName>
        <fullName evidence="4">Lipoprotein</fullName>
    </recommendedName>
</protein>
<evidence type="ECO:0000313" key="3">
    <source>
        <dbReference type="Proteomes" id="UP000184608"/>
    </source>
</evidence>
<organism evidence="2 3">
    <name type="scientific">Vibrio aerogenes CECT 7868</name>
    <dbReference type="NCBI Taxonomy" id="1216006"/>
    <lineage>
        <taxon>Bacteria</taxon>
        <taxon>Pseudomonadati</taxon>
        <taxon>Pseudomonadota</taxon>
        <taxon>Gammaproteobacteria</taxon>
        <taxon>Vibrionales</taxon>
        <taxon>Vibrionaceae</taxon>
        <taxon>Vibrio</taxon>
    </lineage>
</organism>
<keyword evidence="1" id="KW-0732">Signal</keyword>
<dbReference type="OrthoDB" id="5872724at2"/>
<feature type="chain" id="PRO_5012838905" description="Lipoprotein" evidence="1">
    <location>
        <begin position="20"/>
        <end position="113"/>
    </location>
</feature>
<accession>A0A1M6F400</accession>
<reference evidence="2 3" key="1">
    <citation type="submission" date="2016-11" db="EMBL/GenBank/DDBJ databases">
        <authorList>
            <person name="Jaros S."/>
            <person name="Januszkiewicz K."/>
            <person name="Wedrychowicz H."/>
        </authorList>
    </citation>
    <scope>NUCLEOTIDE SEQUENCE [LARGE SCALE GENOMIC DNA]</scope>
    <source>
        <strain evidence="2 3">CECT 7868</strain>
    </source>
</reference>
<dbReference type="Proteomes" id="UP000184608">
    <property type="component" value="Unassembled WGS sequence"/>
</dbReference>